<dbReference type="PANTHER" id="PTHR43479:SF7">
    <property type="entry name" value="TETR-FAMILY TRANSCRIPTIONAL REGULATOR"/>
    <property type="match status" value="1"/>
</dbReference>
<dbReference type="Pfam" id="PF14278">
    <property type="entry name" value="TetR_C_8"/>
    <property type="match status" value="1"/>
</dbReference>
<protein>
    <submittedName>
        <fullName evidence="4">TetR family transcriptional regulator</fullName>
    </submittedName>
</protein>
<sequence length="231" mass="26989">MSHEEQIDLRIRRTHRFLQEAMIELIAEKGFEAITVGDIAERAMINRATFYRHYQDKYDLVARIFEETADSLVKHMKPFHKDADKKDLEHPPEIWVQVFEHVAEQSQLYRAMLGKNGSSWFTARMREYIVKLILENEQRWKPSAGSRQRIDPAMPEALPVMQLSHALIGTIVWWLESEKLYTPRQVATWFWRSAFYGYLSARGYEVPLQSDKGKTTLPKLADDLGQGLHGL</sequence>
<keyword evidence="1 2" id="KW-0238">DNA-binding</keyword>
<dbReference type="PRINTS" id="PR00455">
    <property type="entry name" value="HTHTETR"/>
</dbReference>
<comment type="caution">
    <text evidence="4">The sequence shown here is derived from an EMBL/GenBank/DDBJ whole genome shotgun (WGS) entry which is preliminary data.</text>
</comment>
<dbReference type="EMBL" id="BNJK01000002">
    <property type="protein sequence ID" value="GHO99458.1"/>
    <property type="molecule type" value="Genomic_DNA"/>
</dbReference>
<feature type="domain" description="HTH tetR-type" evidence="3">
    <location>
        <begin position="12"/>
        <end position="72"/>
    </location>
</feature>
<accession>A0A8J3N894</accession>
<evidence type="ECO:0000256" key="1">
    <source>
        <dbReference type="ARBA" id="ARBA00023125"/>
    </source>
</evidence>
<evidence type="ECO:0000313" key="5">
    <source>
        <dbReference type="Proteomes" id="UP000597444"/>
    </source>
</evidence>
<dbReference type="RefSeq" id="WP_220210100.1">
    <property type="nucleotide sequence ID" value="NZ_BNJK01000002.1"/>
</dbReference>
<dbReference type="SUPFAM" id="SSF46689">
    <property type="entry name" value="Homeodomain-like"/>
    <property type="match status" value="1"/>
</dbReference>
<dbReference type="Proteomes" id="UP000597444">
    <property type="component" value="Unassembled WGS sequence"/>
</dbReference>
<reference evidence="4" key="1">
    <citation type="submission" date="2020-10" db="EMBL/GenBank/DDBJ databases">
        <title>Taxonomic study of unclassified bacteria belonging to the class Ktedonobacteria.</title>
        <authorList>
            <person name="Yabe S."/>
            <person name="Wang C.M."/>
            <person name="Zheng Y."/>
            <person name="Sakai Y."/>
            <person name="Cavaletti L."/>
            <person name="Monciardini P."/>
            <person name="Donadio S."/>
        </authorList>
    </citation>
    <scope>NUCLEOTIDE SEQUENCE</scope>
    <source>
        <strain evidence="4">ID150040</strain>
    </source>
</reference>
<feature type="DNA-binding region" description="H-T-H motif" evidence="2">
    <location>
        <begin position="35"/>
        <end position="54"/>
    </location>
</feature>
<evidence type="ECO:0000259" key="3">
    <source>
        <dbReference type="PROSITE" id="PS50977"/>
    </source>
</evidence>
<proteinExistence type="predicted"/>
<dbReference type="GO" id="GO:0003677">
    <property type="term" value="F:DNA binding"/>
    <property type="evidence" value="ECO:0007669"/>
    <property type="project" value="UniProtKB-UniRule"/>
</dbReference>
<dbReference type="PANTHER" id="PTHR43479">
    <property type="entry name" value="ACREF/ENVCD OPERON REPRESSOR-RELATED"/>
    <property type="match status" value="1"/>
</dbReference>
<dbReference type="AlphaFoldDB" id="A0A8J3N894"/>
<keyword evidence="5" id="KW-1185">Reference proteome</keyword>
<dbReference type="InterPro" id="IPR050624">
    <property type="entry name" value="HTH-type_Tx_Regulator"/>
</dbReference>
<dbReference type="InterPro" id="IPR001647">
    <property type="entry name" value="HTH_TetR"/>
</dbReference>
<gene>
    <name evidence="4" type="ORF">KSF_095060</name>
</gene>
<dbReference type="PROSITE" id="PS50977">
    <property type="entry name" value="HTH_TETR_2"/>
    <property type="match status" value="1"/>
</dbReference>
<evidence type="ECO:0000313" key="4">
    <source>
        <dbReference type="EMBL" id="GHO99458.1"/>
    </source>
</evidence>
<name>A0A8J3N894_9CHLR</name>
<evidence type="ECO:0000256" key="2">
    <source>
        <dbReference type="PROSITE-ProRule" id="PRU00335"/>
    </source>
</evidence>
<dbReference type="Gene3D" id="1.10.357.10">
    <property type="entry name" value="Tetracycline Repressor, domain 2"/>
    <property type="match status" value="1"/>
</dbReference>
<organism evidence="4 5">
    <name type="scientific">Reticulibacter mediterranei</name>
    <dbReference type="NCBI Taxonomy" id="2778369"/>
    <lineage>
        <taxon>Bacteria</taxon>
        <taxon>Bacillati</taxon>
        <taxon>Chloroflexota</taxon>
        <taxon>Ktedonobacteria</taxon>
        <taxon>Ktedonobacterales</taxon>
        <taxon>Reticulibacteraceae</taxon>
        <taxon>Reticulibacter</taxon>
    </lineage>
</organism>
<dbReference type="InterPro" id="IPR009057">
    <property type="entry name" value="Homeodomain-like_sf"/>
</dbReference>
<dbReference type="InterPro" id="IPR039532">
    <property type="entry name" value="TetR_C_Firmicutes"/>
</dbReference>
<dbReference type="Pfam" id="PF00440">
    <property type="entry name" value="TetR_N"/>
    <property type="match status" value="1"/>
</dbReference>